<evidence type="ECO:0008006" key="4">
    <source>
        <dbReference type="Google" id="ProtNLM"/>
    </source>
</evidence>
<reference evidence="2 3" key="1">
    <citation type="submission" date="2015-10" db="EMBL/GenBank/DDBJ databases">
        <title>Metagenome-Assembled Genomes uncover a global brackish microbiome.</title>
        <authorList>
            <person name="Hugerth L.W."/>
            <person name="Larsson J."/>
            <person name="Alneberg J."/>
            <person name="Lindh M.V."/>
            <person name="Legrand C."/>
            <person name="Pinhassi J."/>
            <person name="Andersson A.F."/>
        </authorList>
    </citation>
    <scope>NUCLEOTIDE SEQUENCE [LARGE SCALE GENOMIC DNA]</scope>
    <source>
        <strain evidence="2">BACL9 MAG-120820-bin42</strain>
    </source>
</reference>
<evidence type="ECO:0000313" key="3">
    <source>
        <dbReference type="Proteomes" id="UP000051557"/>
    </source>
</evidence>
<dbReference type="AlphaFoldDB" id="A0A0R2XB87"/>
<feature type="chain" id="PRO_5006427746" description="DUF362 domain-containing protein" evidence="1">
    <location>
        <begin position="22"/>
        <end position="367"/>
    </location>
</feature>
<name>A0A0R2XB87_9BACT</name>
<feature type="signal peptide" evidence="1">
    <location>
        <begin position="1"/>
        <end position="21"/>
    </location>
</feature>
<evidence type="ECO:0000313" key="2">
    <source>
        <dbReference type="EMBL" id="KRP33350.1"/>
    </source>
</evidence>
<proteinExistence type="predicted"/>
<protein>
    <recommendedName>
        <fullName evidence="4">DUF362 domain-containing protein</fullName>
    </recommendedName>
</protein>
<evidence type="ECO:0000256" key="1">
    <source>
        <dbReference type="SAM" id="SignalP"/>
    </source>
</evidence>
<dbReference type="Proteomes" id="UP000051557">
    <property type="component" value="Unassembled WGS sequence"/>
</dbReference>
<accession>A0A0R2XB87</accession>
<keyword evidence="1" id="KW-0732">Signal</keyword>
<gene>
    <name evidence="2" type="ORF">ABS32_00400</name>
</gene>
<comment type="caution">
    <text evidence="2">The sequence shown here is derived from an EMBL/GenBank/DDBJ whole genome shotgun (WGS) entry which is preliminary data.</text>
</comment>
<dbReference type="EMBL" id="LIDM01000005">
    <property type="protein sequence ID" value="KRP33350.1"/>
    <property type="molecule type" value="Genomic_DNA"/>
</dbReference>
<sequence length="367" mass="38690">MPVLLLATSLLLTFGSTHHWAADPPKSRVAKVEDPSLLTNFDPKPDRIKTAVASLLTTLTGKSTPTDAWKDLGINPGDTVAVKVTARGDPRTGTRREVADAVAASLIAAGVKADQITLWDKREIDMAKSGYPVRQKSGEVQIRAVIAAATSDIPGLGFDPDSTPYFNPTMGQLIYGDLKFQPSLMDGLPLSSGGSGSSADKIPYWSYFSKLITPKEVKVVNIGSMTSDPDVGIYGCCISLALGSVDNARRLLKPNADQDTTAGEILMSDPLLKPKTVLHISDGLILKFAGGKEFDANYSCTPGLLLASTDPVALDIIALGRFEKMRLNPGVGIPPIPKIGKVPHLEGAALVGAGVADPAKIEILSVP</sequence>
<organism evidence="2 3">
    <name type="scientific">Verrucomicrobia subdivision 6 bacterium BACL9 MAG-120820-bin42</name>
    <dbReference type="NCBI Taxonomy" id="1655634"/>
    <lineage>
        <taxon>Bacteria</taxon>
        <taxon>Pseudomonadati</taxon>
        <taxon>Verrucomicrobiota</taxon>
        <taxon>Verrucomicrobiia</taxon>
        <taxon>Verrucomicrobiales</taxon>
        <taxon>Verrucomicrobia subdivision 6</taxon>
    </lineage>
</organism>